<evidence type="ECO:0000313" key="1">
    <source>
        <dbReference type="EMBL" id="SMY09991.1"/>
    </source>
</evidence>
<dbReference type="InterPro" id="IPR005502">
    <property type="entry name" value="Ribosyl_crysJ1"/>
</dbReference>
<name>A0A238LJZ2_9RHOB</name>
<dbReference type="Pfam" id="PF03747">
    <property type="entry name" value="ADP_ribosyl_GH"/>
    <property type="match status" value="1"/>
</dbReference>
<gene>
    <name evidence="1" type="ORF">LOM8899_04165</name>
</gene>
<protein>
    <submittedName>
        <fullName evidence="1">ADP-ribosylglycohydrolase</fullName>
    </submittedName>
</protein>
<proteinExistence type="predicted"/>
<dbReference type="SUPFAM" id="SSF101478">
    <property type="entry name" value="ADP-ribosylglycohydrolase"/>
    <property type="match status" value="1"/>
</dbReference>
<sequence>MTPETLRAKIYAGLLGKTAGVRLGAPVEPTAWDHDLIRATYGEITGYVRDYQNFAADDDTNGPYYFVRTLFDELEFTAEAAGRTWLDYIPDGHGMLWWGGFGISTEQTAFENLQNGIVPPRSGSIAQNGLISAEQIGGQIFSDCWGWVNPGDPAEAARMARIMGSVSHDGEALEGAAYVAAANAVAFDTADIQAVHRMARAYVTDGTAYAAVIDAVAAFHASEPDDWRACFAMLEADFGYDKWTGVCHVIPNAGVVVLALLYGRGDMPRTIEIATMCGWDTDCNAGNAGSIAGIAQGVQRSWDKYRGPINDILIASGVTGAANIVDLPSFARDLTVLALRDRPFDIPAYWVSAVALRGVDFDFTLPGATHGLRAAGSHRLRTLPGLTDGALTVQVDRWAGTNGSKPGDTGRVFWKPFYREADFDDNRYRPMLSPIVAAGQTATFTLRGGAAIEGPRTVQFVPYVRHAMTGKVTELGTWTDLPEDWQEVSFTLPESDEAIDEIGLMLRQMDPTRVLMRFEIKRLRIEGPGQTRIVPALEAPEWGAVSRFSFNRGTWTVQDTITGSAQTDADLWTGHPYATDQTVSATLESRSGDSHLVTARVRTACRFYAAGIEGGRAVILCEDHGTQILAEAPLPDDIAEKTTLSLTAKGDKLSLTIDGVAILEAIDNRHPRGMAGLRLGGPGRMSCSAFSIEEH</sequence>
<dbReference type="AlphaFoldDB" id="A0A238LJZ2"/>
<dbReference type="EMBL" id="FXZK01000015">
    <property type="protein sequence ID" value="SMY09991.1"/>
    <property type="molecule type" value="Genomic_DNA"/>
</dbReference>
<dbReference type="GO" id="GO:0016787">
    <property type="term" value="F:hydrolase activity"/>
    <property type="evidence" value="ECO:0007669"/>
    <property type="project" value="UniProtKB-KW"/>
</dbReference>
<dbReference type="Gene3D" id="1.10.4080.10">
    <property type="entry name" value="ADP-ribosylation/Crystallin J1"/>
    <property type="match status" value="1"/>
</dbReference>
<organism evidence="1 2">
    <name type="scientific">Flavimaricola marinus</name>
    <dbReference type="NCBI Taxonomy" id="1819565"/>
    <lineage>
        <taxon>Bacteria</taxon>
        <taxon>Pseudomonadati</taxon>
        <taxon>Pseudomonadota</taxon>
        <taxon>Alphaproteobacteria</taxon>
        <taxon>Rhodobacterales</taxon>
        <taxon>Paracoccaceae</taxon>
        <taxon>Flavimaricola</taxon>
    </lineage>
</organism>
<keyword evidence="1" id="KW-0378">Hydrolase</keyword>
<dbReference type="InterPro" id="IPR036705">
    <property type="entry name" value="Ribosyl_crysJ1_sf"/>
</dbReference>
<reference evidence="2" key="1">
    <citation type="submission" date="2017-05" db="EMBL/GenBank/DDBJ databases">
        <authorList>
            <person name="Rodrigo-Torres L."/>
            <person name="Arahal R. D."/>
            <person name="Lucena T."/>
        </authorList>
    </citation>
    <scope>NUCLEOTIDE SEQUENCE [LARGE SCALE GENOMIC DNA]</scope>
    <source>
        <strain evidence="2">CECT 8899</strain>
    </source>
</reference>
<evidence type="ECO:0000313" key="2">
    <source>
        <dbReference type="Proteomes" id="UP000201613"/>
    </source>
</evidence>
<keyword evidence="2" id="KW-1185">Reference proteome</keyword>
<accession>A0A238LJZ2</accession>
<dbReference type="OrthoDB" id="9761704at2"/>
<dbReference type="Proteomes" id="UP000201613">
    <property type="component" value="Unassembled WGS sequence"/>
</dbReference>
<dbReference type="Gene3D" id="2.60.120.560">
    <property type="entry name" value="Exo-inulinase, domain 1"/>
    <property type="match status" value="1"/>
</dbReference>
<dbReference type="RefSeq" id="WP_093994161.1">
    <property type="nucleotide sequence ID" value="NZ_FXZK01000015.1"/>
</dbReference>